<dbReference type="AlphaFoldDB" id="A0A5J5EV92"/>
<feature type="compositionally biased region" description="Gly residues" evidence="1">
    <location>
        <begin position="100"/>
        <end position="113"/>
    </location>
</feature>
<proteinExistence type="predicted"/>
<sequence>MGRPISQNGPSKTTMWRRRNAQADSDAIKEVIPTTCGRPQAPSGPSRATIWRRKKAQEAAMASAQKAERICNVYASGERYGTESFQNKAHKSHRRVFIGDGDGGTDGGRGTGRQGNRAIV</sequence>
<evidence type="ECO:0000256" key="1">
    <source>
        <dbReference type="SAM" id="MobiDB-lite"/>
    </source>
</evidence>
<dbReference type="Proteomes" id="UP000326924">
    <property type="component" value="Unassembled WGS sequence"/>
</dbReference>
<organism evidence="2 3">
    <name type="scientific">Sphaerosporella brunnea</name>
    <dbReference type="NCBI Taxonomy" id="1250544"/>
    <lineage>
        <taxon>Eukaryota</taxon>
        <taxon>Fungi</taxon>
        <taxon>Dikarya</taxon>
        <taxon>Ascomycota</taxon>
        <taxon>Pezizomycotina</taxon>
        <taxon>Pezizomycetes</taxon>
        <taxon>Pezizales</taxon>
        <taxon>Pyronemataceae</taxon>
        <taxon>Sphaerosporella</taxon>
    </lineage>
</organism>
<feature type="region of interest" description="Disordered" evidence="1">
    <location>
        <begin position="1"/>
        <end position="26"/>
    </location>
</feature>
<comment type="caution">
    <text evidence="2">The sequence shown here is derived from an EMBL/GenBank/DDBJ whole genome shotgun (WGS) entry which is preliminary data.</text>
</comment>
<evidence type="ECO:0000313" key="3">
    <source>
        <dbReference type="Proteomes" id="UP000326924"/>
    </source>
</evidence>
<evidence type="ECO:0000313" key="2">
    <source>
        <dbReference type="EMBL" id="KAA8904539.1"/>
    </source>
</evidence>
<gene>
    <name evidence="2" type="ORF">FN846DRAFT_890812</name>
</gene>
<accession>A0A5J5EV92</accession>
<name>A0A5J5EV92_9PEZI</name>
<dbReference type="EMBL" id="VXIS01000107">
    <property type="protein sequence ID" value="KAA8904539.1"/>
    <property type="molecule type" value="Genomic_DNA"/>
</dbReference>
<feature type="region of interest" description="Disordered" evidence="1">
    <location>
        <begin position="85"/>
        <end position="120"/>
    </location>
</feature>
<reference evidence="2 3" key="1">
    <citation type="submission" date="2019-09" db="EMBL/GenBank/DDBJ databases">
        <title>Draft genome of the ectomycorrhizal ascomycete Sphaerosporella brunnea.</title>
        <authorList>
            <consortium name="DOE Joint Genome Institute"/>
            <person name="Benucci G.M."/>
            <person name="Marozzi G."/>
            <person name="Antonielli L."/>
            <person name="Sanchez S."/>
            <person name="Marco P."/>
            <person name="Wang X."/>
            <person name="Falini L.B."/>
            <person name="Barry K."/>
            <person name="Haridas S."/>
            <person name="Lipzen A."/>
            <person name="Labutti K."/>
            <person name="Grigoriev I.V."/>
            <person name="Murat C."/>
            <person name="Martin F."/>
            <person name="Albertini E."/>
            <person name="Donnini D."/>
            <person name="Bonito G."/>
        </authorList>
    </citation>
    <scope>NUCLEOTIDE SEQUENCE [LARGE SCALE GENOMIC DNA]</scope>
    <source>
        <strain evidence="2 3">Sb_GMNB300</strain>
    </source>
</reference>
<dbReference type="InParanoid" id="A0A5J5EV92"/>
<keyword evidence="3" id="KW-1185">Reference proteome</keyword>
<protein>
    <submittedName>
        <fullName evidence="2">Uncharacterized protein</fullName>
    </submittedName>
</protein>
<feature type="compositionally biased region" description="Polar residues" evidence="1">
    <location>
        <begin position="1"/>
        <end position="14"/>
    </location>
</feature>